<evidence type="ECO:0000256" key="1">
    <source>
        <dbReference type="SAM" id="MobiDB-lite"/>
    </source>
</evidence>
<feature type="region of interest" description="Disordered" evidence="1">
    <location>
        <begin position="1"/>
        <end position="24"/>
    </location>
</feature>
<feature type="region of interest" description="Disordered" evidence="1">
    <location>
        <begin position="134"/>
        <end position="204"/>
    </location>
</feature>
<name>A0A812WPL2_SYMPI</name>
<dbReference type="Proteomes" id="UP000649617">
    <property type="component" value="Unassembled WGS sequence"/>
</dbReference>
<feature type="non-terminal residue" evidence="2">
    <location>
        <position position="204"/>
    </location>
</feature>
<sequence length="204" mass="22526">ATESSERKGVPKLKHKRPPGLDIRADFDRAFDRASDKISPRHPRVQQLLDKDEGCLLPLMSKAPFTSPRGPISPSSGDEGVALPLRAQSTSSLSSGESVIHAATCPAEEPQNMKWHSEHLPAVPILSIQRLELRQDSRASANEAPASARRQTSKTDALHYPRPPKESWRSSVQNALSRRRNSDISSMVSRPDPPQMRRSSFLGL</sequence>
<evidence type="ECO:0000313" key="2">
    <source>
        <dbReference type="EMBL" id="CAE7685908.1"/>
    </source>
</evidence>
<feature type="region of interest" description="Disordered" evidence="1">
    <location>
        <begin position="60"/>
        <end position="99"/>
    </location>
</feature>
<proteinExistence type="predicted"/>
<keyword evidence="3" id="KW-1185">Reference proteome</keyword>
<organism evidence="2 3">
    <name type="scientific">Symbiodinium pilosum</name>
    <name type="common">Dinoflagellate</name>
    <dbReference type="NCBI Taxonomy" id="2952"/>
    <lineage>
        <taxon>Eukaryota</taxon>
        <taxon>Sar</taxon>
        <taxon>Alveolata</taxon>
        <taxon>Dinophyceae</taxon>
        <taxon>Suessiales</taxon>
        <taxon>Symbiodiniaceae</taxon>
        <taxon>Symbiodinium</taxon>
    </lineage>
</organism>
<dbReference type="AlphaFoldDB" id="A0A812WPL2"/>
<feature type="compositionally biased region" description="Basic and acidic residues" evidence="1">
    <location>
        <begin position="156"/>
        <end position="168"/>
    </location>
</feature>
<reference evidence="2" key="1">
    <citation type="submission" date="2021-02" db="EMBL/GenBank/DDBJ databases">
        <authorList>
            <person name="Dougan E. K."/>
            <person name="Rhodes N."/>
            <person name="Thang M."/>
            <person name="Chan C."/>
        </authorList>
    </citation>
    <scope>NUCLEOTIDE SEQUENCE</scope>
</reference>
<protein>
    <submittedName>
        <fullName evidence="2">Uncharacterized protein</fullName>
    </submittedName>
</protein>
<evidence type="ECO:0000313" key="3">
    <source>
        <dbReference type="Proteomes" id="UP000649617"/>
    </source>
</evidence>
<gene>
    <name evidence="2" type="ORF">SPIL2461_LOCUS19181</name>
</gene>
<comment type="caution">
    <text evidence="2">The sequence shown here is derived from an EMBL/GenBank/DDBJ whole genome shotgun (WGS) entry which is preliminary data.</text>
</comment>
<feature type="compositionally biased region" description="Polar residues" evidence="1">
    <location>
        <begin position="87"/>
        <end position="97"/>
    </location>
</feature>
<accession>A0A812WPL2</accession>
<dbReference type="EMBL" id="CAJNIZ010044352">
    <property type="protein sequence ID" value="CAE7685908.1"/>
    <property type="molecule type" value="Genomic_DNA"/>
</dbReference>